<organism evidence="1 2">
    <name type="scientific">Xenophilus arseniciresistens</name>
    <dbReference type="NCBI Taxonomy" id="1283306"/>
    <lineage>
        <taxon>Bacteria</taxon>
        <taxon>Pseudomonadati</taxon>
        <taxon>Pseudomonadota</taxon>
        <taxon>Betaproteobacteria</taxon>
        <taxon>Burkholderiales</taxon>
        <taxon>Comamonadaceae</taxon>
        <taxon>Xenophilus</taxon>
    </lineage>
</organism>
<gene>
    <name evidence="1" type="ORF">PGB34_20560</name>
</gene>
<dbReference type="InterPro" id="IPR016039">
    <property type="entry name" value="Thiolase-like"/>
</dbReference>
<dbReference type="EMBL" id="JAQIPB010000011">
    <property type="protein sequence ID" value="MDA7418773.1"/>
    <property type="molecule type" value="Genomic_DNA"/>
</dbReference>
<evidence type="ECO:0000313" key="2">
    <source>
        <dbReference type="Proteomes" id="UP001212602"/>
    </source>
</evidence>
<proteinExistence type="predicted"/>
<keyword evidence="2" id="KW-1185">Reference proteome</keyword>
<evidence type="ECO:0000313" key="1">
    <source>
        <dbReference type="EMBL" id="MDA7418773.1"/>
    </source>
</evidence>
<dbReference type="Proteomes" id="UP001212602">
    <property type="component" value="Unassembled WGS sequence"/>
</dbReference>
<dbReference type="AlphaFoldDB" id="A0AAE3NBZ6"/>
<dbReference type="NCBIfam" id="NF004798">
    <property type="entry name" value="PRK06147.1"/>
    <property type="match status" value="1"/>
</dbReference>
<dbReference type="Gene3D" id="3.40.47.10">
    <property type="match status" value="1"/>
</dbReference>
<comment type="caution">
    <text evidence="1">The sequence shown here is derived from an EMBL/GenBank/DDBJ whole genome shotgun (WGS) entry which is preliminary data.</text>
</comment>
<evidence type="ECO:0008006" key="3">
    <source>
        <dbReference type="Google" id="ProtNLM"/>
    </source>
</evidence>
<accession>A0AAE3NBZ6</accession>
<dbReference type="GO" id="GO:0016746">
    <property type="term" value="F:acyltransferase activity"/>
    <property type="evidence" value="ECO:0007669"/>
    <property type="project" value="InterPro"/>
</dbReference>
<reference evidence="1" key="1">
    <citation type="submission" date="2023-01" db="EMBL/GenBank/DDBJ databases">
        <title>Xenophilus mangrovi sp. nov., isolated from soil of Mangrove nature reserve.</title>
        <authorList>
            <person name="Xu S."/>
            <person name="Liu Z."/>
            <person name="Xu Y."/>
        </authorList>
    </citation>
    <scope>NUCLEOTIDE SEQUENCE</scope>
    <source>
        <strain evidence="1">YW8</strain>
    </source>
</reference>
<dbReference type="SUPFAM" id="SSF53901">
    <property type="entry name" value="Thiolase-like"/>
    <property type="match status" value="2"/>
</dbReference>
<protein>
    <recommendedName>
        <fullName evidence="3">3-oxoacyl-ACP synthase</fullName>
    </recommendedName>
</protein>
<sequence length="343" mass="36886">MNAMPLSIHKTGLVTSVGLSAPASCAAFRAKISNPSQTHFIDSRGEWIMAHAVPLEQPWRGLTKLSRMAAMAIGEVLEDVPTEQWRHIPLLLCVAEPQRPGRLRGVDDELFERVEKELDAHFSPLSAIVPHGRVSVAVALEQARRLMQAQGVPQVVVAAADSLLHGATLSHYERADRLLTPVNSNGFMPGEGAGALLLGAPVGQAGEMLCTGIGFGVERAHIDSEEPLRAEGLVQAVRQALADAGCQMQHIDYRITDVSGEQYYFKEAALALSRILRVRKEEFDIWHPAESMGESGAAVGCAIVAEACAAARKRYARGPNVLLHMANDAGQRAALCVQQSVAT</sequence>
<dbReference type="RefSeq" id="WP_271429982.1">
    <property type="nucleotide sequence ID" value="NZ_JAQIPB010000011.1"/>
</dbReference>
<name>A0AAE3NBZ6_9BURK</name>